<keyword evidence="2" id="KW-0732">Signal</keyword>
<dbReference type="SUPFAM" id="SSF49354">
    <property type="entry name" value="PapD-like"/>
    <property type="match status" value="1"/>
</dbReference>
<evidence type="ECO:0000313" key="3">
    <source>
        <dbReference type="Proteomes" id="UP000887581"/>
    </source>
</evidence>
<dbReference type="InterPro" id="IPR008962">
    <property type="entry name" value="PapD-like_sf"/>
</dbReference>
<evidence type="ECO:0000313" key="4">
    <source>
        <dbReference type="WBParaSite" id="sdigi.contig102.g4366.t1"/>
    </source>
</evidence>
<keyword evidence="3" id="KW-1185">Reference proteome</keyword>
<reference evidence="4" key="1">
    <citation type="submission" date="2022-11" db="UniProtKB">
        <authorList>
            <consortium name="WormBaseParasite"/>
        </authorList>
    </citation>
    <scope>IDENTIFICATION</scope>
</reference>
<protein>
    <submittedName>
        <fullName evidence="4">MD-2-related lipid-recognition domain-containing protein</fullName>
    </submittedName>
</protein>
<evidence type="ECO:0000256" key="2">
    <source>
        <dbReference type="SAM" id="SignalP"/>
    </source>
</evidence>
<organism evidence="3 4">
    <name type="scientific">Setaria digitata</name>
    <dbReference type="NCBI Taxonomy" id="48799"/>
    <lineage>
        <taxon>Eukaryota</taxon>
        <taxon>Metazoa</taxon>
        <taxon>Ecdysozoa</taxon>
        <taxon>Nematoda</taxon>
        <taxon>Chromadorea</taxon>
        <taxon>Rhabditida</taxon>
        <taxon>Spirurina</taxon>
        <taxon>Spiruromorpha</taxon>
        <taxon>Filarioidea</taxon>
        <taxon>Setariidae</taxon>
        <taxon>Setaria</taxon>
    </lineage>
</organism>
<name>A0A915PI18_9BILA</name>
<feature type="signal peptide" evidence="2">
    <location>
        <begin position="1"/>
        <end position="19"/>
    </location>
</feature>
<feature type="region of interest" description="Disordered" evidence="1">
    <location>
        <begin position="196"/>
        <end position="236"/>
    </location>
</feature>
<evidence type="ECO:0000256" key="1">
    <source>
        <dbReference type="SAM" id="MobiDB-lite"/>
    </source>
</evidence>
<dbReference type="AlphaFoldDB" id="A0A915PI18"/>
<sequence>MKYFILALVVFIAISAIIAENDTVTVPVYCSGAKYVLKKVDAAAAEMAYFNCNKQSVNENEYFELAVESEFITVSLLFINDRISLYPVIFNVERPYGGAFGVTPHIGVVMPRCTTTVYCSFRSERIARVPDDGIYIYSIFQKAVTNDKFANAETDKDKERVARKIWSQHRGRCLECLRLPVGFEPRRQATHEPHIELCSGDLPGKLQPGAPKLPREKEELPTSQLPSAEEIHEGNK</sequence>
<feature type="chain" id="PRO_5037779470" evidence="2">
    <location>
        <begin position="20"/>
        <end position="236"/>
    </location>
</feature>
<dbReference type="Proteomes" id="UP000887581">
    <property type="component" value="Unplaced"/>
</dbReference>
<dbReference type="WBParaSite" id="sdigi.contig102.g4366.t1">
    <property type="protein sequence ID" value="sdigi.contig102.g4366.t1"/>
    <property type="gene ID" value="sdigi.contig102.g4366"/>
</dbReference>
<accession>A0A915PI18</accession>
<proteinExistence type="predicted"/>